<dbReference type="EMBL" id="DRGL01000024">
    <property type="protein sequence ID" value="HEA20631.1"/>
    <property type="molecule type" value="Genomic_DNA"/>
</dbReference>
<evidence type="ECO:0000313" key="1">
    <source>
        <dbReference type="EMBL" id="HEA20631.1"/>
    </source>
</evidence>
<organism evidence="1">
    <name type="scientific">Pricia antarctica</name>
    <dbReference type="NCBI Taxonomy" id="641691"/>
    <lineage>
        <taxon>Bacteria</taxon>
        <taxon>Pseudomonadati</taxon>
        <taxon>Bacteroidota</taxon>
        <taxon>Flavobacteriia</taxon>
        <taxon>Flavobacteriales</taxon>
        <taxon>Flavobacteriaceae</taxon>
        <taxon>Pricia</taxon>
    </lineage>
</organism>
<name>A0A831QQ09_9FLAO</name>
<gene>
    <name evidence="1" type="ORF">ENH87_06900</name>
</gene>
<dbReference type="Proteomes" id="UP000886191">
    <property type="component" value="Unassembled WGS sequence"/>
</dbReference>
<accession>A0A831QQ09</accession>
<dbReference type="AlphaFoldDB" id="A0A831QQ09"/>
<reference evidence="1" key="1">
    <citation type="journal article" date="2020" name="mSystems">
        <title>Genome- and Community-Level Interaction Insights into Carbon Utilization and Element Cycling Functions of Hydrothermarchaeota in Hydrothermal Sediment.</title>
        <authorList>
            <person name="Zhou Z."/>
            <person name="Liu Y."/>
            <person name="Xu W."/>
            <person name="Pan J."/>
            <person name="Luo Z.H."/>
            <person name="Li M."/>
        </authorList>
    </citation>
    <scope>NUCLEOTIDE SEQUENCE [LARGE SCALE GENOMIC DNA]</scope>
    <source>
        <strain evidence="1">HyVt-345</strain>
    </source>
</reference>
<sequence>MIEKYLFKRPMNIEISVATLGVNKDDWFCHKPGMKTEFIKETMIMNGYDIAPIINKQGKFNKYYCLEENNELKVENIKEDDRLYYLTHVSDAIWKMNNEKRKHYFLSNGKDKDDVVGLLSLSNFNSREFYVYLFSLISYIEKELAKLIDSKDEQAFILLGKKADNEDLKKQLNLIIERYNKDKLNDAENNYKEYLYLHHLLWLISFESKYKLLDYSNESDFIKHTGNIKNIRNNVAHPIKSLVRNLKDLENLHIGLSKIYDLKNRVENYKS</sequence>
<comment type="caution">
    <text evidence="1">The sequence shown here is derived from an EMBL/GenBank/DDBJ whole genome shotgun (WGS) entry which is preliminary data.</text>
</comment>
<proteinExistence type="predicted"/>
<protein>
    <submittedName>
        <fullName evidence="1">Uncharacterized protein</fullName>
    </submittedName>
</protein>